<evidence type="ECO:0000313" key="2">
    <source>
        <dbReference type="Proteomes" id="UP000271889"/>
    </source>
</evidence>
<evidence type="ECO:0000313" key="1">
    <source>
        <dbReference type="EMBL" id="VDN20326.1"/>
    </source>
</evidence>
<keyword evidence="2" id="KW-1185">Reference proteome</keyword>
<organism evidence="1 2">
    <name type="scientific">Cylicostephanus goldi</name>
    <name type="common">Nematode worm</name>
    <dbReference type="NCBI Taxonomy" id="71465"/>
    <lineage>
        <taxon>Eukaryota</taxon>
        <taxon>Metazoa</taxon>
        <taxon>Ecdysozoa</taxon>
        <taxon>Nematoda</taxon>
        <taxon>Chromadorea</taxon>
        <taxon>Rhabditida</taxon>
        <taxon>Rhabditina</taxon>
        <taxon>Rhabditomorpha</taxon>
        <taxon>Strongyloidea</taxon>
        <taxon>Strongylidae</taxon>
        <taxon>Cylicostephanus</taxon>
    </lineage>
</organism>
<gene>
    <name evidence="1" type="ORF">CGOC_LOCUS8789</name>
</gene>
<dbReference type="AlphaFoldDB" id="A0A3P7PQ98"/>
<name>A0A3P7PQ98_CYLGO</name>
<accession>A0A3P7PQ98</accession>
<dbReference type="Proteomes" id="UP000271889">
    <property type="component" value="Unassembled WGS sequence"/>
</dbReference>
<proteinExistence type="predicted"/>
<dbReference type="EMBL" id="UYRV01104955">
    <property type="protein sequence ID" value="VDN20326.1"/>
    <property type="molecule type" value="Genomic_DNA"/>
</dbReference>
<sequence>MMIHQPIVIGLRVVVVRVAFAYTRKSPIRTRLRDNFPTVRGDRRPINDAALTLLLSSSVTIIAFDQTRADFRRQRSFSSFKLTLEGIFPFLD</sequence>
<protein>
    <submittedName>
        <fullName evidence="1">Uncharacterized protein</fullName>
    </submittedName>
</protein>
<reference evidence="1 2" key="1">
    <citation type="submission" date="2018-11" db="EMBL/GenBank/DDBJ databases">
        <authorList>
            <consortium name="Pathogen Informatics"/>
        </authorList>
    </citation>
    <scope>NUCLEOTIDE SEQUENCE [LARGE SCALE GENOMIC DNA]</scope>
</reference>